<dbReference type="KEGG" id="scas:SACC_15470"/>
<organism evidence="1 2">
    <name type="scientific">Saccharolobus caldissimus</name>
    <dbReference type="NCBI Taxonomy" id="1702097"/>
    <lineage>
        <taxon>Archaea</taxon>
        <taxon>Thermoproteota</taxon>
        <taxon>Thermoprotei</taxon>
        <taxon>Sulfolobales</taxon>
        <taxon>Sulfolobaceae</taxon>
        <taxon>Saccharolobus</taxon>
    </lineage>
</organism>
<reference evidence="1 2" key="1">
    <citation type="journal article" date="2022" name="Microbiol. Resour. Announc.">
        <title>Complete Genome Sequence of the Hyperthermophilic and Acidophilic Archaeon Saccharolobus caldissimus Strain HS-3T.</title>
        <authorList>
            <person name="Sakai H.D."/>
            <person name="Kurosawa N."/>
        </authorList>
    </citation>
    <scope>NUCLEOTIDE SEQUENCE [LARGE SCALE GENOMIC DNA]</scope>
    <source>
        <strain evidence="1 2">JCM32116</strain>
    </source>
</reference>
<sequence>MDESYIVLLDENGEVLGEFRDVESLYAFVKEKMKEGKKIKIKGPIEVYFLL</sequence>
<name>A0AAQ4CRU9_9CREN</name>
<evidence type="ECO:0000313" key="2">
    <source>
        <dbReference type="Proteomes" id="UP001319921"/>
    </source>
</evidence>
<dbReference type="RefSeq" id="WP_229572385.1">
    <property type="nucleotide sequence ID" value="NZ_AP025226.1"/>
</dbReference>
<dbReference type="Proteomes" id="UP001319921">
    <property type="component" value="Chromosome"/>
</dbReference>
<dbReference type="GeneID" id="68866277"/>
<protein>
    <submittedName>
        <fullName evidence="1">Uncharacterized protein</fullName>
    </submittedName>
</protein>
<keyword evidence="2" id="KW-1185">Reference proteome</keyword>
<gene>
    <name evidence="1" type="ORF">SACC_15470</name>
</gene>
<evidence type="ECO:0000313" key="1">
    <source>
        <dbReference type="EMBL" id="BDB98530.1"/>
    </source>
</evidence>
<proteinExistence type="predicted"/>
<accession>A0AAQ4CRU9</accession>
<dbReference type="AlphaFoldDB" id="A0AAQ4CRU9"/>
<dbReference type="EMBL" id="AP025226">
    <property type="protein sequence ID" value="BDB98530.1"/>
    <property type="molecule type" value="Genomic_DNA"/>
</dbReference>